<protein>
    <submittedName>
        <fullName evidence="2">Uncharacterized protein</fullName>
    </submittedName>
</protein>
<comment type="caution">
    <text evidence="2">The sequence shown here is derived from an EMBL/GenBank/DDBJ whole genome shotgun (WGS) entry which is preliminary data.</text>
</comment>
<evidence type="ECO:0000256" key="1">
    <source>
        <dbReference type="SAM" id="Phobius"/>
    </source>
</evidence>
<reference evidence="2 3" key="1">
    <citation type="journal article" date="2022" name="Evol. Bioinform. Online">
        <title>Draft Genome Sequence of Oceanobacillus jordanicus Strain GSFE11, a Halotolerant Plant Growth-Promoting Bacterial Endophyte Isolated From the Jordan Valley.</title>
        <authorList>
            <person name="Alhindi T."/>
            <person name="Albdaiwi R."/>
        </authorList>
    </citation>
    <scope>NUCLEOTIDE SEQUENCE [LARGE SCALE GENOMIC DNA]</scope>
    <source>
        <strain evidence="2 3">GSFE11</strain>
    </source>
</reference>
<proteinExistence type="predicted"/>
<dbReference type="GO" id="GO:0016020">
    <property type="term" value="C:membrane"/>
    <property type="evidence" value="ECO:0007669"/>
    <property type="project" value="InterPro"/>
</dbReference>
<feature type="transmembrane region" description="Helical" evidence="1">
    <location>
        <begin position="65"/>
        <end position="89"/>
    </location>
</feature>
<dbReference type="EMBL" id="JAIFZM010000009">
    <property type="protein sequence ID" value="MCG3419835.1"/>
    <property type="molecule type" value="Genomic_DNA"/>
</dbReference>
<feature type="transmembrane region" description="Helical" evidence="1">
    <location>
        <begin position="7"/>
        <end position="28"/>
    </location>
</feature>
<dbReference type="GO" id="GO:0009055">
    <property type="term" value="F:electron transfer activity"/>
    <property type="evidence" value="ECO:0007669"/>
    <property type="project" value="InterPro"/>
</dbReference>
<keyword evidence="1" id="KW-0812">Transmembrane</keyword>
<sequence length="102" mass="11247">MNSKKKTGMILGIASLLMVFICFIIFLFRGPNPNIHIDATIFIVLSAIGIVLAIFSWIKSRRLTFLIIGLLGNGVVMGFGFLLLLAMGLSEAMNEVDRNLFL</sequence>
<gene>
    <name evidence="2" type="ORF">K3T81_11790</name>
</gene>
<keyword evidence="1" id="KW-1133">Transmembrane helix</keyword>
<name>A0AAW5B842_9BACI</name>
<accession>A0AAW5B842</accession>
<dbReference type="RefSeq" id="WP_238020282.1">
    <property type="nucleotide sequence ID" value="NZ_JAIFZM010000009.1"/>
</dbReference>
<dbReference type="AlphaFoldDB" id="A0AAW5B842"/>
<keyword evidence="3" id="KW-1185">Reference proteome</keyword>
<evidence type="ECO:0000313" key="3">
    <source>
        <dbReference type="Proteomes" id="UP001199631"/>
    </source>
</evidence>
<dbReference type="SUPFAM" id="SSF81452">
    <property type="entry name" value="Cytochrome c oxidase subunit III-like"/>
    <property type="match status" value="1"/>
</dbReference>
<feature type="transmembrane region" description="Helical" evidence="1">
    <location>
        <begin position="40"/>
        <end position="58"/>
    </location>
</feature>
<dbReference type="InterPro" id="IPR035973">
    <property type="entry name" value="Cyt_c_oxidase_su3-like_sf"/>
</dbReference>
<evidence type="ECO:0000313" key="2">
    <source>
        <dbReference type="EMBL" id="MCG3419835.1"/>
    </source>
</evidence>
<keyword evidence="1" id="KW-0472">Membrane</keyword>
<organism evidence="2 3">
    <name type="scientific">Oceanobacillus jordanicus</name>
    <dbReference type="NCBI Taxonomy" id="2867266"/>
    <lineage>
        <taxon>Bacteria</taxon>
        <taxon>Bacillati</taxon>
        <taxon>Bacillota</taxon>
        <taxon>Bacilli</taxon>
        <taxon>Bacillales</taxon>
        <taxon>Bacillaceae</taxon>
        <taxon>Oceanobacillus</taxon>
    </lineage>
</organism>
<dbReference type="Proteomes" id="UP001199631">
    <property type="component" value="Unassembled WGS sequence"/>
</dbReference>